<evidence type="ECO:0000313" key="12">
    <source>
        <dbReference type="Proteomes" id="UP000650616"/>
    </source>
</evidence>
<dbReference type="InterPro" id="IPR051555">
    <property type="entry name" value="FDH_Electron_Transfer_Unit"/>
</dbReference>
<comment type="subcellular location">
    <subcellularLocation>
        <location evidence="1">Cell envelope</location>
    </subcellularLocation>
</comment>
<dbReference type="AlphaFoldDB" id="A0AAW3ZSN0"/>
<feature type="domain" description="4Fe-4S ferredoxin-type" evidence="9">
    <location>
        <begin position="110"/>
        <end position="141"/>
    </location>
</feature>
<keyword evidence="12" id="KW-1185">Reference proteome</keyword>
<dbReference type="Proteomes" id="UP001318760">
    <property type="component" value="Unassembled WGS sequence"/>
</dbReference>
<reference evidence="10 13" key="2">
    <citation type="submission" date="2020-10" db="EMBL/GenBank/DDBJ databases">
        <title>Campylobacter californiensis sp. nov. isolated from cattle and feral swine in California.</title>
        <authorList>
            <person name="Miller W.G."/>
        </authorList>
    </citation>
    <scope>NUCLEOTIDE SEQUENCE [LARGE SCALE GENOMIC DNA]</scope>
    <source>
        <strain evidence="10 13">RM12919</strain>
    </source>
</reference>
<evidence type="ECO:0000256" key="2">
    <source>
        <dbReference type="ARBA" id="ARBA00022485"/>
    </source>
</evidence>
<dbReference type="Pfam" id="PF13247">
    <property type="entry name" value="Fer4_11"/>
    <property type="match status" value="1"/>
</dbReference>
<sequence>MNRRNFFKFSALSAAGTVVTANNAQASEVKDKAMASIIDIDLCDGCKDFDIPRCVSACRTKNEQIFPVPKKPIMPYFPQKKFEDYSDQKDNISRLTPYNFTYIETLKIDEKQVFIPRRCMHCDHPPCQKLCPFGVIGKSDEGAVSIDKDFCVGGAKCRDVCPWGVPQRQAGVGIYLKVMPKLAGGGVMYKCDMCADLLAKNQKPVCETACPKNAIKFGKKDEIFAIANEMKKSRFIYGMNENGGTSTIYVSSVDFNTIDEAISKKYKDKSKSGIMDMKFHTNPLRNSQNLAMATLIAPMAALGAASIAVIKSKKDKK</sequence>
<protein>
    <submittedName>
        <fullName evidence="11">4Fe-4S dicluster domain-containing protein</fullName>
    </submittedName>
</protein>
<organism evidence="11 12">
    <name type="scientific">Campylobacter californiensis</name>
    <dbReference type="NCBI Taxonomy" id="1032243"/>
    <lineage>
        <taxon>Bacteria</taxon>
        <taxon>Pseudomonadati</taxon>
        <taxon>Campylobacterota</taxon>
        <taxon>Epsilonproteobacteria</taxon>
        <taxon>Campylobacterales</taxon>
        <taxon>Campylobacteraceae</taxon>
        <taxon>Campylobacter</taxon>
    </lineage>
</organism>
<feature type="transmembrane region" description="Helical" evidence="7">
    <location>
        <begin position="290"/>
        <end position="310"/>
    </location>
</feature>
<dbReference type="RefSeq" id="WP_170015790.1">
    <property type="nucleotide sequence ID" value="NZ_CP012545.1"/>
</dbReference>
<keyword evidence="6" id="KW-0411">Iron-sulfur</keyword>
<evidence type="ECO:0000256" key="1">
    <source>
        <dbReference type="ARBA" id="ARBA00004196"/>
    </source>
</evidence>
<keyword evidence="8" id="KW-0732">Signal</keyword>
<evidence type="ECO:0000313" key="13">
    <source>
        <dbReference type="Proteomes" id="UP001318760"/>
    </source>
</evidence>
<evidence type="ECO:0000256" key="5">
    <source>
        <dbReference type="ARBA" id="ARBA00023004"/>
    </source>
</evidence>
<evidence type="ECO:0000256" key="7">
    <source>
        <dbReference type="SAM" id="Phobius"/>
    </source>
</evidence>
<keyword evidence="7" id="KW-0472">Membrane</keyword>
<accession>A0AAW3ZSN0</accession>
<keyword evidence="5" id="KW-0408">Iron</keyword>
<evidence type="ECO:0000256" key="6">
    <source>
        <dbReference type="ARBA" id="ARBA00023014"/>
    </source>
</evidence>
<dbReference type="GO" id="GO:0030313">
    <property type="term" value="C:cell envelope"/>
    <property type="evidence" value="ECO:0007669"/>
    <property type="project" value="UniProtKB-SubCell"/>
</dbReference>
<dbReference type="PROSITE" id="PS51379">
    <property type="entry name" value="4FE4S_FER_2"/>
    <property type="match status" value="2"/>
</dbReference>
<dbReference type="PANTHER" id="PTHR43545:SF4">
    <property type="entry name" value="IRON-SULFUR PROTEIN"/>
    <property type="match status" value="1"/>
</dbReference>
<feature type="domain" description="4Fe-4S ferredoxin-type" evidence="9">
    <location>
        <begin position="142"/>
        <end position="171"/>
    </location>
</feature>
<evidence type="ECO:0000256" key="8">
    <source>
        <dbReference type="SAM" id="SignalP"/>
    </source>
</evidence>
<feature type="signal peptide" evidence="8">
    <location>
        <begin position="1"/>
        <end position="26"/>
    </location>
</feature>
<dbReference type="Gene3D" id="3.30.70.20">
    <property type="match status" value="2"/>
</dbReference>
<evidence type="ECO:0000313" key="11">
    <source>
        <dbReference type="EMBL" id="MBE3607772.1"/>
    </source>
</evidence>
<proteinExistence type="predicted"/>
<dbReference type="GO" id="GO:0051539">
    <property type="term" value="F:4 iron, 4 sulfur cluster binding"/>
    <property type="evidence" value="ECO:0007669"/>
    <property type="project" value="UniProtKB-KW"/>
</dbReference>
<keyword evidence="3" id="KW-0479">Metal-binding</keyword>
<comment type="caution">
    <text evidence="11">The sequence shown here is derived from an EMBL/GenBank/DDBJ whole genome shotgun (WGS) entry which is preliminary data.</text>
</comment>
<reference evidence="11 12" key="1">
    <citation type="submission" date="2015-08" db="EMBL/GenBank/DDBJ databases">
        <title>Comparative genomics of the Campylobacter concisus group.</title>
        <authorList>
            <person name="Yee E."/>
            <person name="Chapman M.H."/>
            <person name="Huynh S."/>
            <person name="Bono J.L."/>
            <person name="On S.L."/>
            <person name="St Leger J."/>
            <person name="Foster G."/>
            <person name="Parker C.T."/>
            <person name="Miller W.G."/>
        </authorList>
    </citation>
    <scope>NUCLEOTIDE SEQUENCE [LARGE SCALE GENOMIC DNA]</scope>
    <source>
        <strain evidence="11 12">RM9337</strain>
    </source>
</reference>
<keyword evidence="7" id="KW-0812">Transmembrane</keyword>
<keyword evidence="2" id="KW-0004">4Fe-4S</keyword>
<dbReference type="EMBL" id="JADBHS010000005">
    <property type="protein sequence ID" value="MBE2986201.1"/>
    <property type="molecule type" value="Genomic_DNA"/>
</dbReference>
<evidence type="ECO:0000259" key="9">
    <source>
        <dbReference type="PROSITE" id="PS51379"/>
    </source>
</evidence>
<evidence type="ECO:0000313" key="10">
    <source>
        <dbReference type="EMBL" id="MBE2986201.1"/>
    </source>
</evidence>
<keyword evidence="7" id="KW-1133">Transmembrane helix</keyword>
<keyword evidence="4" id="KW-0677">Repeat</keyword>
<dbReference type="InterPro" id="IPR017896">
    <property type="entry name" value="4Fe4S_Fe-S-bd"/>
</dbReference>
<dbReference type="Proteomes" id="UP000650616">
    <property type="component" value="Unassembled WGS sequence"/>
</dbReference>
<name>A0AAW3ZSN0_9BACT</name>
<dbReference type="PANTHER" id="PTHR43545">
    <property type="entry name" value="FORMATE DEHYDROGENASE, NITRATE-INDUCIBLE, IRON-SULFUR SUBUNIT"/>
    <property type="match status" value="1"/>
</dbReference>
<dbReference type="GO" id="GO:0046872">
    <property type="term" value="F:metal ion binding"/>
    <property type="evidence" value="ECO:0007669"/>
    <property type="project" value="UniProtKB-KW"/>
</dbReference>
<evidence type="ECO:0000256" key="4">
    <source>
        <dbReference type="ARBA" id="ARBA00022737"/>
    </source>
</evidence>
<dbReference type="SUPFAM" id="SSF54862">
    <property type="entry name" value="4Fe-4S ferredoxins"/>
    <property type="match status" value="1"/>
</dbReference>
<evidence type="ECO:0000256" key="3">
    <source>
        <dbReference type="ARBA" id="ARBA00022723"/>
    </source>
</evidence>
<feature type="chain" id="PRO_5044718266" evidence="8">
    <location>
        <begin position="27"/>
        <end position="317"/>
    </location>
</feature>
<dbReference type="EMBL" id="LIWG01000003">
    <property type="protein sequence ID" value="MBE3607772.1"/>
    <property type="molecule type" value="Genomic_DNA"/>
</dbReference>
<gene>
    <name evidence="10" type="ORF">CCAL12919_03515</name>
    <name evidence="11" type="ORF">CCAL9337_03390</name>
</gene>